<feature type="region of interest" description="Disordered" evidence="1">
    <location>
        <begin position="446"/>
        <end position="478"/>
    </location>
</feature>
<organism evidence="2 3">
    <name type="scientific">Cochliobolus sativus</name>
    <name type="common">Common root rot and spot blotch fungus</name>
    <name type="synonym">Bipolaris sorokiniana</name>
    <dbReference type="NCBI Taxonomy" id="45130"/>
    <lineage>
        <taxon>Eukaryota</taxon>
        <taxon>Fungi</taxon>
        <taxon>Dikarya</taxon>
        <taxon>Ascomycota</taxon>
        <taxon>Pezizomycotina</taxon>
        <taxon>Dothideomycetes</taxon>
        <taxon>Pleosporomycetidae</taxon>
        <taxon>Pleosporales</taxon>
        <taxon>Pleosporineae</taxon>
        <taxon>Pleosporaceae</taxon>
        <taxon>Bipolaris</taxon>
    </lineage>
</organism>
<evidence type="ECO:0000313" key="2">
    <source>
        <dbReference type="EMBL" id="KAF5848727.1"/>
    </source>
</evidence>
<accession>A0A8H5ZGA4</accession>
<evidence type="ECO:0000313" key="3">
    <source>
        <dbReference type="Proteomes" id="UP000624244"/>
    </source>
</evidence>
<feature type="compositionally biased region" description="Acidic residues" evidence="1">
    <location>
        <begin position="449"/>
        <end position="478"/>
    </location>
</feature>
<proteinExistence type="predicted"/>
<sequence length="478" mass="54594">MEQLDPGSLVQYQGSMSSSSSWPAVVCTDDMAPKDLLRSRPCGVSTVLILILGSLIFRWATLRDLSEYDPFVPILQGEIVARVPGLGDAYGMANNHLDSSLDLEYWRERMRGTITIDSDLESGSGDSMDTEFQQALRESRDDYLCNNPASRSLLTPSQSPLKILPSPQVSRTVATQKPTRLFGVSLTNSTIIDLTDEEDLTDEPNPKGKEPATKPLFQQSSILDSTSLSNILNKKTSDTVDGELTQSKQFIHIPVGAPPHLRILPQQSLWNRPYFRDPRRGLNHFDYIDNTWVLRHPALHHINPSDFDFAAEYLESDGFGIRLPLDPDSSSSEDYSTVLEQCYAAWNVADSLDMHDLMEHVVDKLEAIKPGRDEMMVFACRIFGKRGGVDLPGHYRLKEYLAKFIAENWWEYIRELGEWFVKRLERLPELERDVCKKRLEVLNERLDKEDGEEEEEEKEEEEEEEEKEEQCEEDMEID</sequence>
<dbReference type="EMBL" id="WNKQ01000010">
    <property type="protein sequence ID" value="KAF5848727.1"/>
    <property type="molecule type" value="Genomic_DNA"/>
</dbReference>
<reference evidence="2" key="1">
    <citation type="submission" date="2019-11" db="EMBL/GenBank/DDBJ databases">
        <title>Bipolaris sorokiniana Genome sequencing.</title>
        <authorList>
            <person name="Wang H."/>
        </authorList>
    </citation>
    <scope>NUCLEOTIDE SEQUENCE</scope>
</reference>
<protein>
    <submittedName>
        <fullName evidence="2">Uncharacterized protein</fullName>
    </submittedName>
</protein>
<name>A0A8H5ZGA4_COCSA</name>
<dbReference type="AlphaFoldDB" id="A0A8H5ZGA4"/>
<gene>
    <name evidence="2" type="ORF">GGP41_009898</name>
</gene>
<feature type="region of interest" description="Disordered" evidence="1">
    <location>
        <begin position="195"/>
        <end position="216"/>
    </location>
</feature>
<comment type="caution">
    <text evidence="2">The sequence shown here is derived from an EMBL/GenBank/DDBJ whole genome shotgun (WGS) entry which is preliminary data.</text>
</comment>
<dbReference type="Proteomes" id="UP000624244">
    <property type="component" value="Unassembled WGS sequence"/>
</dbReference>
<evidence type="ECO:0000256" key="1">
    <source>
        <dbReference type="SAM" id="MobiDB-lite"/>
    </source>
</evidence>